<dbReference type="PANTHER" id="PTHR42673:SF4">
    <property type="entry name" value="MALEYLACETOACETATE ISOMERASE"/>
    <property type="match status" value="1"/>
</dbReference>
<comment type="caution">
    <text evidence="3">The sequence shown here is derived from an EMBL/GenBank/DDBJ whole genome shotgun (WGS) entry which is preliminary data.</text>
</comment>
<evidence type="ECO:0000259" key="1">
    <source>
        <dbReference type="PROSITE" id="PS50404"/>
    </source>
</evidence>
<dbReference type="PANTHER" id="PTHR42673">
    <property type="entry name" value="MALEYLACETOACETATE ISOMERASE"/>
    <property type="match status" value="1"/>
</dbReference>
<reference evidence="3 4" key="1">
    <citation type="submission" date="2022-04" db="EMBL/GenBank/DDBJ databases">
        <title>Roseobacter sp. WL0113 is a bacterium isolated from neritic sediment.</title>
        <authorList>
            <person name="Wang L."/>
            <person name="He W."/>
            <person name="Zhang D.-F."/>
        </authorList>
    </citation>
    <scope>NUCLEOTIDE SEQUENCE [LARGE SCALE GENOMIC DNA]</scope>
    <source>
        <strain evidence="3 4">WL0113</strain>
    </source>
</reference>
<dbReference type="Proteomes" id="UP001208690">
    <property type="component" value="Unassembled WGS sequence"/>
</dbReference>
<accession>A0ABT3BDC1</accession>
<dbReference type="Gene3D" id="3.40.30.10">
    <property type="entry name" value="Glutaredoxin"/>
    <property type="match status" value="1"/>
</dbReference>
<name>A0ABT3BDC1_9RHOB</name>
<dbReference type="EMBL" id="JALIEB010000004">
    <property type="protein sequence ID" value="MCV3271557.1"/>
    <property type="molecule type" value="Genomic_DNA"/>
</dbReference>
<dbReference type="InterPro" id="IPR036249">
    <property type="entry name" value="Thioredoxin-like_sf"/>
</dbReference>
<proteinExistence type="predicted"/>
<protein>
    <submittedName>
        <fullName evidence="3">Glutathione S-transferase family protein</fullName>
    </submittedName>
</protein>
<organism evidence="3 4">
    <name type="scientific">Roseobacter sinensis</name>
    <dbReference type="NCBI Taxonomy" id="2931391"/>
    <lineage>
        <taxon>Bacteria</taxon>
        <taxon>Pseudomonadati</taxon>
        <taxon>Pseudomonadota</taxon>
        <taxon>Alphaproteobacteria</taxon>
        <taxon>Rhodobacterales</taxon>
        <taxon>Roseobacteraceae</taxon>
        <taxon>Roseobacter</taxon>
    </lineage>
</organism>
<dbReference type="Pfam" id="PF13417">
    <property type="entry name" value="GST_N_3"/>
    <property type="match status" value="1"/>
</dbReference>
<keyword evidence="4" id="KW-1185">Reference proteome</keyword>
<dbReference type="SUPFAM" id="SSF52833">
    <property type="entry name" value="Thioredoxin-like"/>
    <property type="match status" value="1"/>
</dbReference>
<dbReference type="RefSeq" id="WP_263843873.1">
    <property type="nucleotide sequence ID" value="NZ_JALIEB010000004.1"/>
</dbReference>
<feature type="domain" description="GST C-terminal" evidence="2">
    <location>
        <begin position="87"/>
        <end position="218"/>
    </location>
</feature>
<feature type="domain" description="GST N-terminal" evidence="1">
    <location>
        <begin position="2"/>
        <end position="82"/>
    </location>
</feature>
<evidence type="ECO:0000313" key="3">
    <source>
        <dbReference type="EMBL" id="MCV3271557.1"/>
    </source>
</evidence>
<evidence type="ECO:0000313" key="4">
    <source>
        <dbReference type="Proteomes" id="UP001208690"/>
    </source>
</evidence>
<sequence length="218" mass="23604">MSGLTLYGYRPSVYTRVIRLVLAEKGLRYRSCEVNPFDPGASGDRQTPHPFTRVPVLDHDGVRIYETAAIARYLDAAFPVPPLTPGTPIAVARMAQVVAIVDAYGYWPLVRQVFGHGVFRPRHRLEADPKEITAGLAAAEAVLDALEAIAVEGTVLTGAGPTLADCHLAPMIAAFAAAPQGRAAVARRPALSKWWQCWATRPSMRQTDVGFDRANAES</sequence>
<dbReference type="InterPro" id="IPR036282">
    <property type="entry name" value="Glutathione-S-Trfase_C_sf"/>
</dbReference>
<dbReference type="Pfam" id="PF13410">
    <property type="entry name" value="GST_C_2"/>
    <property type="match status" value="1"/>
</dbReference>
<dbReference type="PROSITE" id="PS50404">
    <property type="entry name" value="GST_NTER"/>
    <property type="match status" value="1"/>
</dbReference>
<dbReference type="InterPro" id="IPR010987">
    <property type="entry name" value="Glutathione-S-Trfase_C-like"/>
</dbReference>
<dbReference type="SUPFAM" id="SSF47616">
    <property type="entry name" value="GST C-terminal domain-like"/>
    <property type="match status" value="1"/>
</dbReference>
<dbReference type="InterPro" id="IPR040079">
    <property type="entry name" value="Glutathione_S-Trfase"/>
</dbReference>
<dbReference type="SFLD" id="SFLDG00358">
    <property type="entry name" value="Main_(cytGST)"/>
    <property type="match status" value="1"/>
</dbReference>
<dbReference type="PROSITE" id="PS50405">
    <property type="entry name" value="GST_CTER"/>
    <property type="match status" value="1"/>
</dbReference>
<dbReference type="SFLD" id="SFLDS00019">
    <property type="entry name" value="Glutathione_Transferase_(cytos"/>
    <property type="match status" value="1"/>
</dbReference>
<gene>
    <name evidence="3" type="ORF">MUB52_08965</name>
</gene>
<dbReference type="Gene3D" id="1.20.1050.10">
    <property type="match status" value="1"/>
</dbReference>
<evidence type="ECO:0000259" key="2">
    <source>
        <dbReference type="PROSITE" id="PS50405"/>
    </source>
</evidence>
<dbReference type="InterPro" id="IPR004045">
    <property type="entry name" value="Glutathione_S-Trfase_N"/>
</dbReference>
<dbReference type="CDD" id="cd00299">
    <property type="entry name" value="GST_C_family"/>
    <property type="match status" value="1"/>
</dbReference>